<evidence type="ECO:0000313" key="11">
    <source>
        <dbReference type="EMBL" id="CAM76695.1"/>
    </source>
</evidence>
<protein>
    <recommendedName>
        <fullName evidence="3 10">Carbonic anhydrase</fullName>
        <ecNumber evidence="2 10">4.2.1.1</ecNumber>
    </recommendedName>
    <alternativeName>
        <fullName evidence="7 10">Carbonate dehydratase</fullName>
    </alternativeName>
</protein>
<evidence type="ECO:0000256" key="8">
    <source>
        <dbReference type="ARBA" id="ARBA00048348"/>
    </source>
</evidence>
<dbReference type="InterPro" id="IPR015892">
    <property type="entry name" value="Carbonic_anhydrase_CS"/>
</dbReference>
<dbReference type="PANTHER" id="PTHR11002:SF76">
    <property type="entry name" value="CARBONIC ANHYDRASE"/>
    <property type="match status" value="1"/>
</dbReference>
<dbReference type="AlphaFoldDB" id="A4U1D8"/>
<comment type="cofactor">
    <cofactor evidence="9">
        <name>Zn(2+)</name>
        <dbReference type="ChEBI" id="CHEBI:29105"/>
    </cofactor>
    <text evidence="9">Binds 1 zinc ion per subunit.</text>
</comment>
<dbReference type="InterPro" id="IPR001765">
    <property type="entry name" value="Carbonic_anhydrase"/>
</dbReference>
<feature type="binding site" evidence="9">
    <location>
        <position position="40"/>
    </location>
    <ligand>
        <name>Zn(2+)</name>
        <dbReference type="ChEBI" id="CHEBI:29105"/>
    </ligand>
</feature>
<keyword evidence="5 9" id="KW-0862">Zinc</keyword>
<dbReference type="InterPro" id="IPR036874">
    <property type="entry name" value="Carbonic_anhydrase_sf"/>
</dbReference>
<feature type="binding site" evidence="9">
    <location>
        <position position="42"/>
    </location>
    <ligand>
        <name>Zn(2+)</name>
        <dbReference type="ChEBI" id="CHEBI:29105"/>
    </ligand>
</feature>
<feature type="binding site" evidence="9">
    <location>
        <position position="104"/>
    </location>
    <ligand>
        <name>Zn(2+)</name>
        <dbReference type="ChEBI" id="CHEBI:29105"/>
    </ligand>
</feature>
<evidence type="ECO:0000256" key="4">
    <source>
        <dbReference type="ARBA" id="ARBA00022723"/>
    </source>
</evidence>
<dbReference type="RefSeq" id="WP_024079368.1">
    <property type="nucleotide sequence ID" value="NZ_CP027527.1"/>
</dbReference>
<dbReference type="Gene3D" id="3.40.1050.10">
    <property type="entry name" value="Carbonic anhydrase"/>
    <property type="match status" value="1"/>
</dbReference>
<dbReference type="PANTHER" id="PTHR11002">
    <property type="entry name" value="CARBONIC ANHYDRASE"/>
    <property type="match status" value="1"/>
</dbReference>
<sequence>MDQMIEGFKRFRDNYFAKNRPLFDNLAQQGQTPNVLLIGCSDSRVDPAIIFDAQPGEMFVLRNVANLIPPFAPDNGHHGTSAAVEFAVRGLKVGHIIVLGHARCGGVRALIEGNPNDQSDFIRGWMQIARSARDRALALTLSAGQPIEAARRMCEQETVAISLGNLMTFPWIRERVEAGNLMLHGWFYDMEDGLLFRLDPVTNTFQQV</sequence>
<evidence type="ECO:0000256" key="2">
    <source>
        <dbReference type="ARBA" id="ARBA00012925"/>
    </source>
</evidence>
<dbReference type="SMART" id="SM00947">
    <property type="entry name" value="Pro_CA"/>
    <property type="match status" value="1"/>
</dbReference>
<evidence type="ECO:0000256" key="1">
    <source>
        <dbReference type="ARBA" id="ARBA00006217"/>
    </source>
</evidence>
<keyword evidence="4 9" id="KW-0479">Metal-binding</keyword>
<comment type="catalytic activity">
    <reaction evidence="8 10">
        <text>hydrogencarbonate + H(+) = CO2 + H2O</text>
        <dbReference type="Rhea" id="RHEA:10748"/>
        <dbReference type="ChEBI" id="CHEBI:15377"/>
        <dbReference type="ChEBI" id="CHEBI:15378"/>
        <dbReference type="ChEBI" id="CHEBI:16526"/>
        <dbReference type="ChEBI" id="CHEBI:17544"/>
        <dbReference type="EC" id="4.2.1.1"/>
    </reaction>
</comment>
<dbReference type="EC" id="4.2.1.1" evidence="2 10"/>
<comment type="function">
    <text evidence="10">Reversible hydration of carbon dioxide.</text>
</comment>
<dbReference type="PROSITE" id="PS00704">
    <property type="entry name" value="PROK_CO2_ANHYDRASE_1"/>
    <property type="match status" value="1"/>
</dbReference>
<dbReference type="PROSITE" id="PS00705">
    <property type="entry name" value="PROK_CO2_ANHYDRASE_2"/>
    <property type="match status" value="1"/>
</dbReference>
<evidence type="ECO:0000256" key="7">
    <source>
        <dbReference type="ARBA" id="ARBA00031969"/>
    </source>
</evidence>
<dbReference type="GO" id="GO:0015976">
    <property type="term" value="P:carbon utilization"/>
    <property type="evidence" value="ECO:0007669"/>
    <property type="project" value="InterPro"/>
</dbReference>
<dbReference type="FunFam" id="3.40.1050.10:FF:000003">
    <property type="entry name" value="Carbonic anhydrase"/>
    <property type="match status" value="1"/>
</dbReference>
<keyword evidence="6 10" id="KW-0456">Lyase</keyword>
<gene>
    <name evidence="11" type="ORF">MGR_3048</name>
</gene>
<accession>A4U1D8</accession>
<dbReference type="CDD" id="cd00884">
    <property type="entry name" value="beta_CA_cladeB"/>
    <property type="match status" value="1"/>
</dbReference>
<reference evidence="11" key="1">
    <citation type="journal article" date="2007" name="J. Bacteriol.">
        <title>Comparative genome analysis of four magnetotactic bacteria reveals a complex set of group-specific genes implicated in magnetosome biomineralization and function.</title>
        <authorList>
            <person name="Richter M."/>
            <person name="Kube M."/>
            <person name="Bazylinski D.A."/>
            <person name="Lombardot T."/>
            <person name="Gloeckner F.O."/>
            <person name="Reinhardt R."/>
            <person name="Schueler D."/>
        </authorList>
    </citation>
    <scope>NUCLEOTIDE SEQUENCE</scope>
    <source>
        <strain evidence="11">MSR-1</strain>
    </source>
</reference>
<feature type="binding site" evidence="9">
    <location>
        <position position="101"/>
    </location>
    <ligand>
        <name>Zn(2+)</name>
        <dbReference type="ChEBI" id="CHEBI:29105"/>
    </ligand>
</feature>
<dbReference type="GO" id="GO:0008270">
    <property type="term" value="F:zinc ion binding"/>
    <property type="evidence" value="ECO:0007669"/>
    <property type="project" value="UniProtKB-UniRule"/>
</dbReference>
<evidence type="ECO:0000256" key="3">
    <source>
        <dbReference type="ARBA" id="ARBA00014628"/>
    </source>
</evidence>
<evidence type="ECO:0000256" key="10">
    <source>
        <dbReference type="RuleBase" id="RU003956"/>
    </source>
</evidence>
<evidence type="ECO:0000256" key="5">
    <source>
        <dbReference type="ARBA" id="ARBA00022833"/>
    </source>
</evidence>
<dbReference type="GO" id="GO:0004089">
    <property type="term" value="F:carbonate dehydratase activity"/>
    <property type="evidence" value="ECO:0007669"/>
    <property type="project" value="UniProtKB-UniRule"/>
</dbReference>
<organism evidence="11">
    <name type="scientific">Magnetospirillum gryphiswaldense</name>
    <dbReference type="NCBI Taxonomy" id="55518"/>
    <lineage>
        <taxon>Bacteria</taxon>
        <taxon>Pseudomonadati</taxon>
        <taxon>Pseudomonadota</taxon>
        <taxon>Alphaproteobacteria</taxon>
        <taxon>Rhodospirillales</taxon>
        <taxon>Rhodospirillaceae</taxon>
        <taxon>Magnetospirillum</taxon>
    </lineage>
</organism>
<dbReference type="Pfam" id="PF00484">
    <property type="entry name" value="Pro_CA"/>
    <property type="match status" value="1"/>
</dbReference>
<evidence type="ECO:0000256" key="9">
    <source>
        <dbReference type="PIRSR" id="PIRSR601765-1"/>
    </source>
</evidence>
<proteinExistence type="inferred from homology"/>
<dbReference type="InterPro" id="IPR045066">
    <property type="entry name" value="Beta_CA_cladeB"/>
</dbReference>
<name>A4U1D8_9PROT</name>
<dbReference type="SUPFAM" id="SSF53056">
    <property type="entry name" value="beta-carbonic anhydrase, cab"/>
    <property type="match status" value="1"/>
</dbReference>
<comment type="similarity">
    <text evidence="1 10">Belongs to the beta-class carbonic anhydrase family.</text>
</comment>
<evidence type="ECO:0000256" key="6">
    <source>
        <dbReference type="ARBA" id="ARBA00023239"/>
    </source>
</evidence>
<dbReference type="EMBL" id="CU459003">
    <property type="protein sequence ID" value="CAM76695.1"/>
    <property type="molecule type" value="Genomic_DNA"/>
</dbReference>